<evidence type="ECO:0000313" key="2">
    <source>
        <dbReference type="Proteomes" id="UP000586722"/>
    </source>
</evidence>
<reference evidence="2" key="1">
    <citation type="submission" date="2020-01" db="EMBL/GenBank/DDBJ databases">
        <authorList>
            <person name="Fang Y."/>
            <person name="Sun R."/>
            <person name="Nie L."/>
            <person name="He J."/>
            <person name="Hao L."/>
            <person name="Wang L."/>
            <person name="Su S."/>
            <person name="Lv E."/>
            <person name="Zhang Z."/>
            <person name="Xie R."/>
            <person name="Liu H."/>
        </authorList>
    </citation>
    <scope>NUCLEOTIDE SEQUENCE [LARGE SCALE GENOMIC DNA]</scope>
    <source>
        <strain evidence="2">XCT-53</strain>
    </source>
</reference>
<protein>
    <submittedName>
        <fullName evidence="1">DUF2793 domain-containing protein</fullName>
    </submittedName>
</protein>
<dbReference type="EMBL" id="JAABLQ010000001">
    <property type="protein sequence ID" value="NBN78458.1"/>
    <property type="molecule type" value="Genomic_DNA"/>
</dbReference>
<dbReference type="RefSeq" id="WP_161708456.1">
    <property type="nucleotide sequence ID" value="NZ_JAABLQ010000001.1"/>
</dbReference>
<dbReference type="InterPro" id="IPR021251">
    <property type="entry name" value="DUF2793"/>
</dbReference>
<sequence length="241" mass="24050">MSETVRLRLPLIAAAQAQKHVTHNEALARLDTLAHLHLLTRTGTPPGAPLIGDCHLVTTPASGAFSGKADHVAEWTGADWVFHPPVTGLVAYLASAGTLVVRTAAGWRDYGGLLSPSAVLSRSAGGATTGLATLETTLSGLSGAFVEAAGLIPNRAVVFGVSTRTLTSITGAASYDCGLAAERSKFGGGLGVAAGSSNAGVIGPTAVYAATAVRLSANGGSFTGGSVRIAVHCLLASVPDA</sequence>
<name>A0A7X5F2A3_9HYPH</name>
<evidence type="ECO:0000313" key="1">
    <source>
        <dbReference type="EMBL" id="NBN78458.1"/>
    </source>
</evidence>
<dbReference type="AlphaFoldDB" id="A0A7X5F2A3"/>
<dbReference type="Pfam" id="PF10983">
    <property type="entry name" value="DUF2793"/>
    <property type="match status" value="1"/>
</dbReference>
<gene>
    <name evidence="1" type="ORF">GWI72_09280</name>
</gene>
<comment type="caution">
    <text evidence="1">The sequence shown here is derived from an EMBL/GenBank/DDBJ whole genome shotgun (WGS) entry which is preliminary data.</text>
</comment>
<dbReference type="Proteomes" id="UP000586722">
    <property type="component" value="Unassembled WGS sequence"/>
</dbReference>
<keyword evidence="2" id="KW-1185">Reference proteome</keyword>
<accession>A0A7X5F2A3</accession>
<organism evidence="1 2">
    <name type="scientific">Pannonibacter tanglangensis</name>
    <dbReference type="NCBI Taxonomy" id="2750084"/>
    <lineage>
        <taxon>Bacteria</taxon>
        <taxon>Pseudomonadati</taxon>
        <taxon>Pseudomonadota</taxon>
        <taxon>Alphaproteobacteria</taxon>
        <taxon>Hyphomicrobiales</taxon>
        <taxon>Stappiaceae</taxon>
        <taxon>Pannonibacter</taxon>
    </lineage>
</organism>
<proteinExistence type="predicted"/>